<evidence type="ECO:0000313" key="2">
    <source>
        <dbReference type="Proteomes" id="UP000295172"/>
    </source>
</evidence>
<evidence type="ECO:0000313" key="1">
    <source>
        <dbReference type="EMBL" id="TDD28202.1"/>
    </source>
</evidence>
<dbReference type="AlphaFoldDB" id="A0A4R4XCN9"/>
<accession>A0A4R4XCN9</accession>
<sequence length="64" mass="6311">MDSALDSALTADPFVAGVTGLAPDVVHGTGSAADVREIAARQPDLLCAGIVGATGFSAKAATRR</sequence>
<comment type="caution">
    <text evidence="1">The sequence shown here is derived from an EMBL/GenBank/DDBJ whole genome shotgun (WGS) entry which is preliminary data.</text>
</comment>
<organism evidence="1 2">
    <name type="scientific">Kribbella turkmenica</name>
    <dbReference type="NCBI Taxonomy" id="2530375"/>
    <lineage>
        <taxon>Bacteria</taxon>
        <taxon>Bacillati</taxon>
        <taxon>Actinomycetota</taxon>
        <taxon>Actinomycetes</taxon>
        <taxon>Propionibacteriales</taxon>
        <taxon>Kribbellaceae</taxon>
        <taxon>Kribbella</taxon>
    </lineage>
</organism>
<dbReference type="EMBL" id="SMKR01000024">
    <property type="protein sequence ID" value="TDD28202.1"/>
    <property type="molecule type" value="Genomic_DNA"/>
</dbReference>
<protein>
    <submittedName>
        <fullName evidence="1">Uncharacterized protein</fullName>
    </submittedName>
</protein>
<dbReference type="RefSeq" id="WP_132317850.1">
    <property type="nucleotide sequence ID" value="NZ_SMKR01000024.1"/>
</dbReference>
<name>A0A4R4XCN9_9ACTN</name>
<keyword evidence="2" id="KW-1185">Reference proteome</keyword>
<gene>
    <name evidence="1" type="ORF">E1218_08025</name>
</gene>
<proteinExistence type="predicted"/>
<reference evidence="1 2" key="1">
    <citation type="submission" date="2019-02" db="EMBL/GenBank/DDBJ databases">
        <title>Draft genome sequences of novel Actinobacteria.</title>
        <authorList>
            <person name="Sahin N."/>
            <person name="Ay H."/>
            <person name="Saygin H."/>
        </authorList>
    </citation>
    <scope>NUCLEOTIDE SEQUENCE [LARGE SCALE GENOMIC DNA]</scope>
    <source>
        <strain evidence="1 2">16K104</strain>
    </source>
</reference>
<dbReference type="Proteomes" id="UP000295172">
    <property type="component" value="Unassembled WGS sequence"/>
</dbReference>